<evidence type="ECO:0000256" key="4">
    <source>
        <dbReference type="RuleBase" id="RU003733"/>
    </source>
</evidence>
<dbReference type="HOGENOM" id="CLU_009281_3_2_9"/>
<sequence length="511" mass="56996">MKSYMLGVDIGTTSTKAVLFDRQGNAVKQSSIEYPLNVPEPGAAEQDPDEILEAVKQSIRTVMKESSIDPKDLKVVSFSAAMHSLIAINQEGKPLTPSITWADQRSALYAEQIKAQTGLDLYKRTGTPIHPMSPLTNILWIKTDRPEVFEQTDRFIGIKEYVFHAFFKEYVIDHSIASATGMFNLHTLDWDEEALNILGIGPEKLSRIVPTTTQFKGIEPALAEELGLDEQVVFVIGANDGCSANLGVDAVMPGEVAITIGTSGAIRTVTDKPVIDEKGRTFCYALTENHWVIGGPVNNGGMVFRWMRDELCSEEVQEANRQGRDPYDLITEKIDQVPAGSEGLLFHPYLSGERAPSWNANARGSFFGLAIHHHREHMMRAVLEGISMNIHMVMLALEELIGTPKEVRATGGFAHSEVWRQMIADIFGQEVHVPKTVESACLGAAILGMYALGEVEDLSEVKYMVQTETINYPDEEKNTIYNEIMPLYIRLSRMYEQEYDAIVEFQNKYTK</sequence>
<dbReference type="Proteomes" id="UP000014127">
    <property type="component" value="Unassembled WGS sequence"/>
</dbReference>
<keyword evidence="2 4" id="KW-0808">Transferase</keyword>
<dbReference type="NCBIfam" id="TIGR01314">
    <property type="entry name" value="gntK_FGGY"/>
    <property type="match status" value="1"/>
</dbReference>
<organism evidence="7 8">
    <name type="scientific">Enterococcus dispar ATCC 51266</name>
    <dbReference type="NCBI Taxonomy" id="1139219"/>
    <lineage>
        <taxon>Bacteria</taxon>
        <taxon>Bacillati</taxon>
        <taxon>Bacillota</taxon>
        <taxon>Bacilli</taxon>
        <taxon>Lactobacillales</taxon>
        <taxon>Enterococcaceae</taxon>
        <taxon>Enterococcus</taxon>
    </lineage>
</organism>
<dbReference type="Pfam" id="PF00370">
    <property type="entry name" value="FGGY_N"/>
    <property type="match status" value="1"/>
</dbReference>
<dbReference type="Gene3D" id="3.30.420.40">
    <property type="match status" value="2"/>
</dbReference>
<feature type="domain" description="Carbohydrate kinase FGGY N-terminal" evidence="5">
    <location>
        <begin position="4"/>
        <end position="247"/>
    </location>
</feature>
<evidence type="ECO:0000259" key="6">
    <source>
        <dbReference type="Pfam" id="PF02782"/>
    </source>
</evidence>
<dbReference type="InterPro" id="IPR043129">
    <property type="entry name" value="ATPase_NBD"/>
</dbReference>
<evidence type="ECO:0000313" key="7">
    <source>
        <dbReference type="EMBL" id="EOT41276.1"/>
    </source>
</evidence>
<name>S0KPZ3_9ENTE</name>
<evidence type="ECO:0000256" key="3">
    <source>
        <dbReference type="ARBA" id="ARBA00022777"/>
    </source>
</evidence>
<proteinExistence type="inferred from homology"/>
<dbReference type="GO" id="GO:0019521">
    <property type="term" value="P:D-gluconate metabolic process"/>
    <property type="evidence" value="ECO:0007669"/>
    <property type="project" value="InterPro"/>
</dbReference>
<dbReference type="InterPro" id="IPR000577">
    <property type="entry name" value="Carb_kinase_FGGY"/>
</dbReference>
<dbReference type="InterPro" id="IPR018485">
    <property type="entry name" value="FGGY_C"/>
</dbReference>
<dbReference type="InterPro" id="IPR018483">
    <property type="entry name" value="Carb_kinase_FGGY_CS"/>
</dbReference>
<keyword evidence="8" id="KW-1185">Reference proteome</keyword>
<dbReference type="SUPFAM" id="SSF53067">
    <property type="entry name" value="Actin-like ATPase domain"/>
    <property type="match status" value="2"/>
</dbReference>
<dbReference type="eggNOG" id="COG1070">
    <property type="taxonomic scope" value="Bacteria"/>
</dbReference>
<accession>S0KPZ3</accession>
<dbReference type="PIRSF" id="PIRSF000538">
    <property type="entry name" value="GlpK"/>
    <property type="match status" value="1"/>
</dbReference>
<evidence type="ECO:0000256" key="2">
    <source>
        <dbReference type="ARBA" id="ARBA00022679"/>
    </source>
</evidence>
<dbReference type="PANTHER" id="PTHR43095:SF2">
    <property type="entry name" value="GLUCONOKINASE"/>
    <property type="match status" value="1"/>
</dbReference>
<dbReference type="Pfam" id="PF02782">
    <property type="entry name" value="FGGY_C"/>
    <property type="match status" value="1"/>
</dbReference>
<dbReference type="InterPro" id="IPR050406">
    <property type="entry name" value="FGGY_Carb_Kinase"/>
</dbReference>
<dbReference type="PANTHER" id="PTHR43095">
    <property type="entry name" value="SUGAR KINASE"/>
    <property type="match status" value="1"/>
</dbReference>
<dbReference type="OrthoDB" id="9805576at2"/>
<evidence type="ECO:0000256" key="1">
    <source>
        <dbReference type="ARBA" id="ARBA00009156"/>
    </source>
</evidence>
<protein>
    <submittedName>
        <fullName evidence="7">Gluconate kinase</fullName>
    </submittedName>
</protein>
<dbReference type="PROSITE" id="PS00445">
    <property type="entry name" value="FGGY_KINASES_2"/>
    <property type="match status" value="1"/>
</dbReference>
<gene>
    <name evidence="7" type="ORF">OMK_01447</name>
</gene>
<reference evidence="7 8" key="1">
    <citation type="submission" date="2013-03" db="EMBL/GenBank/DDBJ databases">
        <title>The Genome Sequence of Enterococcus dispar ATCC_51266 (Illumina only assembly).</title>
        <authorList>
            <consortium name="The Broad Institute Genomics Platform"/>
            <consortium name="The Broad Institute Genome Sequencing Center for Infectious Disease"/>
            <person name="Earl A."/>
            <person name="Russ C."/>
            <person name="Gilmore M."/>
            <person name="Surin D."/>
            <person name="Walker B."/>
            <person name="Young S."/>
            <person name="Zeng Q."/>
            <person name="Gargeya S."/>
            <person name="Fitzgerald M."/>
            <person name="Haas B."/>
            <person name="Abouelleil A."/>
            <person name="Allen A.W."/>
            <person name="Alvarado L."/>
            <person name="Arachchi H.M."/>
            <person name="Berlin A.M."/>
            <person name="Chapman S.B."/>
            <person name="Gainer-Dewar J."/>
            <person name="Goldberg J."/>
            <person name="Griggs A."/>
            <person name="Gujja S."/>
            <person name="Hansen M."/>
            <person name="Howarth C."/>
            <person name="Imamovic A."/>
            <person name="Ireland A."/>
            <person name="Larimer J."/>
            <person name="McCowan C."/>
            <person name="Murphy C."/>
            <person name="Pearson M."/>
            <person name="Poon T.W."/>
            <person name="Priest M."/>
            <person name="Roberts A."/>
            <person name="Saif S."/>
            <person name="Shea T."/>
            <person name="Sisk P."/>
            <person name="Sykes S."/>
            <person name="Wortman J."/>
            <person name="Nusbaum C."/>
            <person name="Birren B."/>
        </authorList>
    </citation>
    <scope>NUCLEOTIDE SEQUENCE [LARGE SCALE GENOMIC DNA]</scope>
    <source>
        <strain evidence="7 8">ATCC 51266</strain>
    </source>
</reference>
<evidence type="ECO:0000313" key="8">
    <source>
        <dbReference type="Proteomes" id="UP000014127"/>
    </source>
</evidence>
<dbReference type="EMBL" id="AHYR01000005">
    <property type="protein sequence ID" value="EOT41276.1"/>
    <property type="molecule type" value="Genomic_DNA"/>
</dbReference>
<comment type="caution">
    <text evidence="7">The sequence shown here is derived from an EMBL/GenBank/DDBJ whole genome shotgun (WGS) entry which is preliminary data.</text>
</comment>
<dbReference type="STRING" id="44009.RV01_GL001268"/>
<comment type="similarity">
    <text evidence="1 4">Belongs to the FGGY kinase family.</text>
</comment>
<dbReference type="AlphaFoldDB" id="S0KPZ3"/>
<keyword evidence="3 4" id="KW-0418">Kinase</keyword>
<feature type="domain" description="Carbohydrate kinase FGGY C-terminal" evidence="6">
    <location>
        <begin position="257"/>
        <end position="452"/>
    </location>
</feature>
<dbReference type="InterPro" id="IPR018484">
    <property type="entry name" value="FGGY_N"/>
</dbReference>
<dbReference type="GO" id="GO:0046316">
    <property type="term" value="F:gluconokinase activity"/>
    <property type="evidence" value="ECO:0007669"/>
    <property type="project" value="InterPro"/>
</dbReference>
<dbReference type="CDD" id="cd07770">
    <property type="entry name" value="ASKHA_NBD_FGGY_GntK"/>
    <property type="match status" value="1"/>
</dbReference>
<evidence type="ECO:0000259" key="5">
    <source>
        <dbReference type="Pfam" id="PF00370"/>
    </source>
</evidence>
<dbReference type="PATRIC" id="fig|1139219.3.peg.1405"/>
<dbReference type="InterPro" id="IPR006002">
    <property type="entry name" value="Gluconate_kinase"/>
</dbReference>
<dbReference type="RefSeq" id="WP_016172619.1">
    <property type="nucleotide sequence ID" value="NZ_ASWK01000001.1"/>
</dbReference>